<gene>
    <name evidence="1" type="ORF">AK812_SmicGene16387</name>
</gene>
<dbReference type="OMA" id="RNEIACK"/>
<proteinExistence type="predicted"/>
<dbReference type="EMBL" id="LSRX01000311">
    <property type="protein sequence ID" value="OLQ00913.1"/>
    <property type="molecule type" value="Genomic_DNA"/>
</dbReference>
<protein>
    <submittedName>
        <fullName evidence="1">Uncharacterized protein</fullName>
    </submittedName>
</protein>
<organism evidence="1 2">
    <name type="scientific">Symbiodinium microadriaticum</name>
    <name type="common">Dinoflagellate</name>
    <name type="synonym">Zooxanthella microadriatica</name>
    <dbReference type="NCBI Taxonomy" id="2951"/>
    <lineage>
        <taxon>Eukaryota</taxon>
        <taxon>Sar</taxon>
        <taxon>Alveolata</taxon>
        <taxon>Dinophyceae</taxon>
        <taxon>Suessiales</taxon>
        <taxon>Symbiodiniaceae</taxon>
        <taxon>Symbiodinium</taxon>
    </lineage>
</organism>
<evidence type="ECO:0000313" key="1">
    <source>
        <dbReference type="EMBL" id="OLQ00913.1"/>
    </source>
</evidence>
<accession>A0A1Q9E0G7</accession>
<reference evidence="1 2" key="1">
    <citation type="submission" date="2016-02" db="EMBL/GenBank/DDBJ databases">
        <title>Genome analysis of coral dinoflagellate symbionts highlights evolutionary adaptations to a symbiotic lifestyle.</title>
        <authorList>
            <person name="Aranda M."/>
            <person name="Li Y."/>
            <person name="Liew Y.J."/>
            <person name="Baumgarten S."/>
            <person name="Simakov O."/>
            <person name="Wilson M."/>
            <person name="Piel J."/>
            <person name="Ashoor H."/>
            <person name="Bougouffa S."/>
            <person name="Bajic V.B."/>
            <person name="Ryu T."/>
            <person name="Ravasi T."/>
            <person name="Bayer T."/>
            <person name="Micklem G."/>
            <person name="Kim H."/>
            <person name="Bhak J."/>
            <person name="Lajeunesse T.C."/>
            <person name="Voolstra C.R."/>
        </authorList>
    </citation>
    <scope>NUCLEOTIDE SEQUENCE [LARGE SCALE GENOMIC DNA]</scope>
    <source>
        <strain evidence="1 2">CCMP2467</strain>
    </source>
</reference>
<dbReference type="Proteomes" id="UP000186817">
    <property type="component" value="Unassembled WGS sequence"/>
</dbReference>
<dbReference type="AlphaFoldDB" id="A0A1Q9E0G7"/>
<sequence>MKIKVNFDYSHVHGQSEGGVRNSECFLCKAWDRTSGNSFLGPVKHAHKMLGVASQSAWIELRKFVRQNVKVLYGTLISCNETADDMDWLYVKELMMFIGREHVMALAIGNEVELLHTQKKLVTAAAAALATIVVSLGVLRNEIACKLRRKNISDKCVNDIFEGGYFYTKVMHRANDLAAAMPGFSDVKLTTVMGGFILGGEPFVNTREARVLDFFTKINADFGRRWAWSFNTYPYFDPHIFMDPARSGMVKGAWPEVG</sequence>
<dbReference type="OrthoDB" id="428990at2759"/>
<evidence type="ECO:0000313" key="2">
    <source>
        <dbReference type="Proteomes" id="UP000186817"/>
    </source>
</evidence>
<name>A0A1Q9E0G7_SYMMI</name>
<comment type="caution">
    <text evidence="1">The sequence shown here is derived from an EMBL/GenBank/DDBJ whole genome shotgun (WGS) entry which is preliminary data.</text>
</comment>
<keyword evidence="2" id="KW-1185">Reference proteome</keyword>